<evidence type="ECO:0000313" key="2">
    <source>
        <dbReference type="Proteomes" id="UP000812287"/>
    </source>
</evidence>
<dbReference type="EMBL" id="MU250589">
    <property type="protein sequence ID" value="KAG7439617.1"/>
    <property type="molecule type" value="Genomic_DNA"/>
</dbReference>
<gene>
    <name evidence="1" type="ORF">BT62DRAFT_924625</name>
</gene>
<name>A0A9P7VFH6_9AGAR</name>
<dbReference type="AlphaFoldDB" id="A0A9P7VFH6"/>
<dbReference type="GeneID" id="66106937"/>
<reference evidence="1" key="1">
    <citation type="submission" date="2020-11" db="EMBL/GenBank/DDBJ databases">
        <title>Adaptations for nitrogen fixation in a non-lichenized fungal sporocarp promotes dispersal by wood-feeding termites.</title>
        <authorList>
            <consortium name="DOE Joint Genome Institute"/>
            <person name="Koch R.A."/>
            <person name="Yoon G."/>
            <person name="Arayal U."/>
            <person name="Lail K."/>
            <person name="Amirebrahimi M."/>
            <person name="Labutti K."/>
            <person name="Lipzen A."/>
            <person name="Riley R."/>
            <person name="Barry K."/>
            <person name="Henrissat B."/>
            <person name="Grigoriev I.V."/>
            <person name="Herr J.R."/>
            <person name="Aime M.C."/>
        </authorList>
    </citation>
    <scope>NUCLEOTIDE SEQUENCE</scope>
    <source>
        <strain evidence="1">MCA 3950</strain>
    </source>
</reference>
<sequence length="386" mass="42806">MHNLVCLLDSSIPSRLVNGPCRGTHRLPLEGLDILKSLRPLPKPVKKVERVEKRPSSTFAQSSNVPFDAHVLAPCRHPNSVALPYLCVTDEEDGFSLMSGFVGRVVLGWLDKVRADPDVLPADRFARRDACMSRESWPKAKLRRSNDFRGDQIPSMMTVGVPKNNGNKALGSSASFPAQNCSFTLADSQQHERWSPSKIAKATEPALFQFDIDLAYNIAWELQVRRPHRIERLLNLQNVEGKEHIRRMVGLPIMERLTTVRRAQKRSLVQIVRLAAKSSMQSSLSQATPIAAKTSVGSTSPQIEEEQEGLSALTLTVVMIMKLHAMDTIPRISDPIVAAANDVQKNFGHSDPLNGCLYKLGFPKRTQSRQDLLPAEYLHGLILGSG</sequence>
<accession>A0A9P7VFH6</accession>
<dbReference type="OrthoDB" id="2919059at2759"/>
<keyword evidence="2" id="KW-1185">Reference proteome</keyword>
<protein>
    <submittedName>
        <fullName evidence="1">Uncharacterized protein</fullName>
    </submittedName>
</protein>
<evidence type="ECO:0000313" key="1">
    <source>
        <dbReference type="EMBL" id="KAG7439617.1"/>
    </source>
</evidence>
<organism evidence="1 2">
    <name type="scientific">Guyanagaster necrorhizus</name>
    <dbReference type="NCBI Taxonomy" id="856835"/>
    <lineage>
        <taxon>Eukaryota</taxon>
        <taxon>Fungi</taxon>
        <taxon>Dikarya</taxon>
        <taxon>Basidiomycota</taxon>
        <taxon>Agaricomycotina</taxon>
        <taxon>Agaricomycetes</taxon>
        <taxon>Agaricomycetidae</taxon>
        <taxon>Agaricales</taxon>
        <taxon>Marasmiineae</taxon>
        <taxon>Physalacriaceae</taxon>
        <taxon>Guyanagaster</taxon>
    </lineage>
</organism>
<dbReference type="Proteomes" id="UP000812287">
    <property type="component" value="Unassembled WGS sequence"/>
</dbReference>
<comment type="caution">
    <text evidence="1">The sequence shown here is derived from an EMBL/GenBank/DDBJ whole genome shotgun (WGS) entry which is preliminary data.</text>
</comment>
<proteinExistence type="predicted"/>
<dbReference type="RefSeq" id="XP_043033117.1">
    <property type="nucleotide sequence ID" value="XM_043184640.1"/>
</dbReference>